<dbReference type="Gene3D" id="1.10.1470.10">
    <property type="entry name" value="YjbJ"/>
    <property type="match status" value="1"/>
</dbReference>
<dbReference type="InterPro" id="IPR036629">
    <property type="entry name" value="YjbJ_sf"/>
</dbReference>
<dbReference type="KEGG" id="hna:Hneap_2262"/>
<gene>
    <name evidence="3" type="ordered locus">Hneap_2262</name>
</gene>
<evidence type="ECO:0000313" key="4">
    <source>
        <dbReference type="Proteomes" id="UP000009102"/>
    </source>
</evidence>
<dbReference type="Proteomes" id="UP000009102">
    <property type="component" value="Chromosome"/>
</dbReference>
<dbReference type="InterPro" id="IPR026042">
    <property type="entry name" value="YjbJ"/>
</dbReference>
<dbReference type="RefSeq" id="WP_012825107.1">
    <property type="nucleotide sequence ID" value="NC_013422.1"/>
</dbReference>
<evidence type="ECO:0000313" key="3">
    <source>
        <dbReference type="EMBL" id="ACX97076.1"/>
    </source>
</evidence>
<dbReference type="OrthoDB" id="9796058at2"/>
<reference evidence="3 4" key="1">
    <citation type="submission" date="2009-10" db="EMBL/GenBank/DDBJ databases">
        <title>Complete sequence of Halothiobacillus neapolitanus c2.</title>
        <authorList>
            <consortium name="US DOE Joint Genome Institute"/>
            <person name="Lucas S."/>
            <person name="Copeland A."/>
            <person name="Lapidus A."/>
            <person name="Glavina del Rio T."/>
            <person name="Tice H."/>
            <person name="Bruce D."/>
            <person name="Goodwin L."/>
            <person name="Pitluck S."/>
            <person name="Davenport K."/>
            <person name="Brettin T."/>
            <person name="Detter J.C."/>
            <person name="Han C."/>
            <person name="Tapia R."/>
            <person name="Larimer F."/>
            <person name="Land M."/>
            <person name="Hauser L."/>
            <person name="Kyrpides N."/>
            <person name="Mikhailova N."/>
            <person name="Kerfeld C."/>
            <person name="Cannon G."/>
            <person name="Heinhort S."/>
        </authorList>
    </citation>
    <scope>NUCLEOTIDE SEQUENCE [LARGE SCALE GENOMIC DNA]</scope>
    <source>
        <strain evidence="4">ATCC 23641 / c2</strain>
    </source>
</reference>
<dbReference type="InterPro" id="IPR050423">
    <property type="entry name" value="UPF0337_stress_rsp"/>
</dbReference>
<organism evidence="3 4">
    <name type="scientific">Halothiobacillus neapolitanus (strain ATCC 23641 / DSM 15147 / CIP 104769 / NCIMB 8539 / c2)</name>
    <name type="common">Thiobacillus neapolitanus</name>
    <dbReference type="NCBI Taxonomy" id="555778"/>
    <lineage>
        <taxon>Bacteria</taxon>
        <taxon>Pseudomonadati</taxon>
        <taxon>Pseudomonadota</taxon>
        <taxon>Gammaproteobacteria</taxon>
        <taxon>Chromatiales</taxon>
        <taxon>Halothiobacillaceae</taxon>
        <taxon>Halothiobacillus</taxon>
    </lineage>
</organism>
<feature type="domain" description="CsbD-like" evidence="2">
    <location>
        <begin position="9"/>
        <end position="59"/>
    </location>
</feature>
<dbReference type="PANTHER" id="PTHR34977">
    <property type="entry name" value="UPF0337 PROTEIN YJBJ"/>
    <property type="match status" value="1"/>
</dbReference>
<dbReference type="SUPFAM" id="SSF69047">
    <property type="entry name" value="Hypothetical protein YjbJ"/>
    <property type="match status" value="1"/>
</dbReference>
<dbReference type="HOGENOM" id="CLU_135567_4_3_6"/>
<dbReference type="EMBL" id="CP001801">
    <property type="protein sequence ID" value="ACX97076.1"/>
    <property type="molecule type" value="Genomic_DNA"/>
</dbReference>
<sequence>MSLPTSTEQLKGQWKQHVGAAKVAWGKLTEDEFLQLEGQQDKLTGLIQERYAISRDEAHKQVKDFMDKHNF</sequence>
<name>D0KWV6_HALNC</name>
<dbReference type="STRING" id="555778.Hneap_2262"/>
<evidence type="ECO:0000256" key="1">
    <source>
        <dbReference type="ARBA" id="ARBA00009129"/>
    </source>
</evidence>
<accession>D0KWV6</accession>
<dbReference type="InterPro" id="IPR008462">
    <property type="entry name" value="CsbD"/>
</dbReference>
<comment type="similarity">
    <text evidence="1">Belongs to the UPF0337 (CsbD) family.</text>
</comment>
<dbReference type="Pfam" id="PF05532">
    <property type="entry name" value="CsbD"/>
    <property type="match status" value="1"/>
</dbReference>
<dbReference type="PANTHER" id="PTHR34977:SF1">
    <property type="entry name" value="UPF0337 PROTEIN YJBJ"/>
    <property type="match status" value="1"/>
</dbReference>
<dbReference type="PIRSF" id="PIRSF039008">
    <property type="entry name" value="YjbJ"/>
    <property type="match status" value="1"/>
</dbReference>
<protein>
    <submittedName>
        <fullName evidence="3">CsbD family protein</fullName>
    </submittedName>
</protein>
<proteinExistence type="inferred from homology"/>
<dbReference type="AlphaFoldDB" id="D0KWV6"/>
<keyword evidence="4" id="KW-1185">Reference proteome</keyword>
<evidence type="ECO:0000259" key="2">
    <source>
        <dbReference type="Pfam" id="PF05532"/>
    </source>
</evidence>
<dbReference type="eggNOG" id="COG3237">
    <property type="taxonomic scope" value="Bacteria"/>
</dbReference>